<keyword evidence="2" id="KW-1185">Reference proteome</keyword>
<dbReference type="InterPro" id="IPR029058">
    <property type="entry name" value="AB_hydrolase_fold"/>
</dbReference>
<dbReference type="PATRIC" id="fig|1195236.3.peg.3529"/>
<dbReference type="STRING" id="1195236.CTER_3305"/>
<dbReference type="GO" id="GO:0016746">
    <property type="term" value="F:acyltransferase activity"/>
    <property type="evidence" value="ECO:0007669"/>
    <property type="project" value="UniProtKB-KW"/>
</dbReference>
<evidence type="ECO:0000313" key="2">
    <source>
        <dbReference type="Proteomes" id="UP000014155"/>
    </source>
</evidence>
<dbReference type="AlphaFoldDB" id="S0FKR8"/>
<dbReference type="PANTHER" id="PTHR22946">
    <property type="entry name" value="DIENELACTONE HYDROLASE DOMAIN-CONTAINING PROTEIN-RELATED"/>
    <property type="match status" value="1"/>
</dbReference>
<dbReference type="SUPFAM" id="SSF53474">
    <property type="entry name" value="alpha/beta-Hydrolases"/>
    <property type="match status" value="1"/>
</dbReference>
<evidence type="ECO:0000313" key="1">
    <source>
        <dbReference type="EMBL" id="EMS70896.1"/>
    </source>
</evidence>
<dbReference type="RefSeq" id="WP_004627363.1">
    <property type="nucleotide sequence ID" value="NZ_AORV01000045.1"/>
</dbReference>
<dbReference type="eggNOG" id="COG2267">
    <property type="taxonomic scope" value="Bacteria"/>
</dbReference>
<sequence length="375" mass="42890">MPYIKLHQIKQFDFQINRILTYGDCACNFEEVKNAASNITDLDTWHKTWYALGEQAESENRILHAAYYYRLAEFFLGDCAQKQEMYLRSIKNFHKVIGTDRAVDMEYVPYQGAGMKTFIFKSHNAKGNLIVFGGYDSFIEEFYLAVKEWANYGYNVYLFEGPGQGETLKKGLAFEPEWEKPVGAVMDYFKLGDIGVIGISWGGYLALRAAAFDKRITRAAAYDVLYDGFDCMTNPIGKRTKSILDFLFKIRAKPVINLVIRSLMKKELIINWAVSHGQYITGTDNPYDFYCHLMRHSLKGIMENIQCDVLLLAGERDHYVPASHYEILMQGLTKAKTLSGRVFTAAEGGAEHCQVGNHRLASDYIMDWLNSFQVQ</sequence>
<organism evidence="1 2">
    <name type="scientific">Ruminiclostridium cellobioparum subsp. termitidis CT1112</name>
    <dbReference type="NCBI Taxonomy" id="1195236"/>
    <lineage>
        <taxon>Bacteria</taxon>
        <taxon>Bacillati</taxon>
        <taxon>Bacillota</taxon>
        <taxon>Clostridia</taxon>
        <taxon>Eubacteriales</taxon>
        <taxon>Oscillospiraceae</taxon>
        <taxon>Ruminiclostridium</taxon>
    </lineage>
</organism>
<keyword evidence="1" id="KW-0378">Hydrolase</keyword>
<dbReference type="InterPro" id="IPR050261">
    <property type="entry name" value="FrsA_esterase"/>
</dbReference>
<name>S0FKR8_RUMCE</name>
<dbReference type="Gene3D" id="3.40.50.1820">
    <property type="entry name" value="alpha/beta hydrolase"/>
    <property type="match status" value="1"/>
</dbReference>
<protein>
    <submittedName>
        <fullName evidence="1">Putative hydrolases or acyltransferases (Alpha/beta hydrolase superfamily)</fullName>
    </submittedName>
</protein>
<reference evidence="1 2" key="1">
    <citation type="journal article" date="2013" name="Genome Announc.">
        <title>Draft Genome Sequence of the Cellulolytic, Mesophilic, Anaerobic Bacterium Clostridium termitidis Strain CT1112 (DSM 5398).</title>
        <authorList>
            <person name="Lal S."/>
            <person name="Ramachandran U."/>
            <person name="Zhang X."/>
            <person name="Munir R."/>
            <person name="Sparling R."/>
            <person name="Levin D.B."/>
        </authorList>
    </citation>
    <scope>NUCLEOTIDE SEQUENCE [LARGE SCALE GENOMIC DNA]</scope>
    <source>
        <strain evidence="1 2">CT1112</strain>
    </source>
</reference>
<dbReference type="PANTHER" id="PTHR22946:SF12">
    <property type="entry name" value="CONIDIAL PIGMENT BIOSYNTHESIS PROTEIN AYG1 (AFU_ORTHOLOGUE AFUA_2G17550)"/>
    <property type="match status" value="1"/>
</dbReference>
<dbReference type="GO" id="GO:0016787">
    <property type="term" value="F:hydrolase activity"/>
    <property type="evidence" value="ECO:0007669"/>
    <property type="project" value="UniProtKB-KW"/>
</dbReference>
<comment type="caution">
    <text evidence="1">The sequence shown here is derived from an EMBL/GenBank/DDBJ whole genome shotgun (WGS) entry which is preliminary data.</text>
</comment>
<accession>S0FKR8</accession>
<dbReference type="EMBL" id="AORV01000045">
    <property type="protein sequence ID" value="EMS70896.1"/>
    <property type="molecule type" value="Genomic_DNA"/>
</dbReference>
<keyword evidence="1" id="KW-0808">Transferase</keyword>
<dbReference type="Proteomes" id="UP000014155">
    <property type="component" value="Unassembled WGS sequence"/>
</dbReference>
<proteinExistence type="predicted"/>
<keyword evidence="1" id="KW-0012">Acyltransferase</keyword>
<gene>
    <name evidence="1" type="ORF">CTER_3305</name>
</gene>